<evidence type="ECO:0000256" key="9">
    <source>
        <dbReference type="ARBA" id="ARBA00022777"/>
    </source>
</evidence>
<feature type="transmembrane region" description="Helical" evidence="14">
    <location>
        <begin position="367"/>
        <end position="386"/>
    </location>
</feature>
<dbReference type="Proteomes" id="UP000308901">
    <property type="component" value="Unassembled WGS sequence"/>
</dbReference>
<evidence type="ECO:0000256" key="11">
    <source>
        <dbReference type="ARBA" id="ARBA00022989"/>
    </source>
</evidence>
<gene>
    <name evidence="16" type="ORF">FDK22_01555</name>
</gene>
<comment type="subcellular location">
    <subcellularLocation>
        <location evidence="2">Cell membrane</location>
        <topology evidence="2">Multi-pass membrane protein</topology>
    </subcellularLocation>
</comment>
<keyword evidence="4" id="KW-1003">Cell membrane</keyword>
<dbReference type="PANTHER" id="PTHR43065:SF10">
    <property type="entry name" value="PEROXIDE STRESS-ACTIVATED HISTIDINE KINASE MAK3"/>
    <property type="match status" value="1"/>
</dbReference>
<proteinExistence type="predicted"/>
<dbReference type="GO" id="GO:0005524">
    <property type="term" value="F:ATP binding"/>
    <property type="evidence" value="ECO:0007669"/>
    <property type="project" value="UniProtKB-KW"/>
</dbReference>
<evidence type="ECO:0000256" key="14">
    <source>
        <dbReference type="SAM" id="Phobius"/>
    </source>
</evidence>
<dbReference type="Gene3D" id="1.10.287.130">
    <property type="match status" value="1"/>
</dbReference>
<keyword evidence="5" id="KW-0597">Phosphoprotein</keyword>
<feature type="domain" description="Histidine kinase" evidence="15">
    <location>
        <begin position="428"/>
        <end position="651"/>
    </location>
</feature>
<evidence type="ECO:0000313" key="17">
    <source>
        <dbReference type="Proteomes" id="UP000308901"/>
    </source>
</evidence>
<dbReference type="Pfam" id="PF00512">
    <property type="entry name" value="HisKA"/>
    <property type="match status" value="1"/>
</dbReference>
<dbReference type="InterPro" id="IPR005467">
    <property type="entry name" value="His_kinase_dom"/>
</dbReference>
<dbReference type="InterPro" id="IPR003661">
    <property type="entry name" value="HisK_dim/P_dom"/>
</dbReference>
<accession>A0A5R8Y3M2</accession>
<dbReference type="SMART" id="SM00387">
    <property type="entry name" value="HATPase_c"/>
    <property type="match status" value="1"/>
</dbReference>
<keyword evidence="6" id="KW-0808">Transferase</keyword>
<evidence type="ECO:0000256" key="2">
    <source>
        <dbReference type="ARBA" id="ARBA00004651"/>
    </source>
</evidence>
<evidence type="ECO:0000256" key="4">
    <source>
        <dbReference type="ARBA" id="ARBA00022475"/>
    </source>
</evidence>
<dbReference type="InterPro" id="IPR004358">
    <property type="entry name" value="Sig_transdc_His_kin-like_C"/>
</dbReference>
<evidence type="ECO:0000256" key="7">
    <source>
        <dbReference type="ARBA" id="ARBA00022692"/>
    </source>
</evidence>
<feature type="transmembrane region" description="Helical" evidence="14">
    <location>
        <begin position="12"/>
        <end position="33"/>
    </location>
</feature>
<dbReference type="InterPro" id="IPR036097">
    <property type="entry name" value="HisK_dim/P_sf"/>
</dbReference>
<evidence type="ECO:0000256" key="6">
    <source>
        <dbReference type="ARBA" id="ARBA00022679"/>
    </source>
</evidence>
<keyword evidence="8" id="KW-0547">Nucleotide-binding</keyword>
<keyword evidence="13 14" id="KW-0472">Membrane</keyword>
<evidence type="ECO:0000313" key="16">
    <source>
        <dbReference type="EMBL" id="TLP40727.1"/>
    </source>
</evidence>
<keyword evidence="17" id="KW-1185">Reference proteome</keyword>
<keyword evidence="9" id="KW-0418">Kinase</keyword>
<dbReference type="EC" id="2.7.13.3" evidence="3"/>
<dbReference type="Pfam" id="PF08269">
    <property type="entry name" value="dCache_2"/>
    <property type="match status" value="1"/>
</dbReference>
<dbReference type="InterPro" id="IPR003594">
    <property type="entry name" value="HATPase_dom"/>
</dbReference>
<dbReference type="SMART" id="SM01049">
    <property type="entry name" value="Cache_2"/>
    <property type="match status" value="1"/>
</dbReference>
<dbReference type="PROSITE" id="PS50109">
    <property type="entry name" value="HIS_KIN"/>
    <property type="match status" value="1"/>
</dbReference>
<protein>
    <recommendedName>
        <fullName evidence="3">histidine kinase</fullName>
        <ecNumber evidence="3">2.7.13.3</ecNumber>
    </recommendedName>
</protein>
<dbReference type="Pfam" id="PF02518">
    <property type="entry name" value="HATPase_c"/>
    <property type="match status" value="1"/>
</dbReference>
<dbReference type="GO" id="GO:0000155">
    <property type="term" value="F:phosphorelay sensor kinase activity"/>
    <property type="evidence" value="ECO:0007669"/>
    <property type="project" value="InterPro"/>
</dbReference>
<evidence type="ECO:0000259" key="15">
    <source>
        <dbReference type="PROSITE" id="PS50109"/>
    </source>
</evidence>
<dbReference type="SUPFAM" id="SSF47384">
    <property type="entry name" value="Homodimeric domain of signal transducing histidine kinase"/>
    <property type="match status" value="1"/>
</dbReference>
<evidence type="ECO:0000256" key="10">
    <source>
        <dbReference type="ARBA" id="ARBA00022840"/>
    </source>
</evidence>
<reference evidence="16 17" key="1">
    <citation type="submission" date="2019-05" db="EMBL/GenBank/DDBJ databases">
        <title>Arcobacter sp. nov., isolated from sea sediment.</title>
        <authorList>
            <person name="Kim W."/>
        </authorList>
    </citation>
    <scope>NUCLEOTIDE SEQUENCE [LARGE SCALE GENOMIC DNA]</scope>
    <source>
        <strain evidence="16 17">CAU 1517</strain>
    </source>
</reference>
<dbReference type="InterPro" id="IPR004010">
    <property type="entry name" value="Double_Cache_2"/>
</dbReference>
<name>A0A5R8Y3M2_9BACT</name>
<dbReference type="OrthoDB" id="5348736at2"/>
<dbReference type="Gene3D" id="3.30.450.20">
    <property type="entry name" value="PAS domain"/>
    <property type="match status" value="2"/>
</dbReference>
<dbReference type="InterPro" id="IPR036890">
    <property type="entry name" value="HATPase_C_sf"/>
</dbReference>
<evidence type="ECO:0000256" key="1">
    <source>
        <dbReference type="ARBA" id="ARBA00000085"/>
    </source>
</evidence>
<evidence type="ECO:0000256" key="8">
    <source>
        <dbReference type="ARBA" id="ARBA00022741"/>
    </source>
</evidence>
<dbReference type="PRINTS" id="PR00344">
    <property type="entry name" value="BCTRLSENSOR"/>
</dbReference>
<sequence length="652" mass="75842">MKKNTYKSKRFLIPILSLVLISIILIASITSYISINIFKTHMQEEINRIKKEYTQEHKKRVYRNVKFVNSSIEFNISKIEEKLKASLKEKIETALHIATFTYNTYKGSHNKEELKEKIANALSAIKFYDNRGYYFMYDNKTKIIFGHPMKKFIGKDMTNFKDAKGRNLMETDAKILEKNKIGFNKIYFTKPKDENRQFPKITCITIFKPLNIVLGIGEYLDVIENQTKKHVLERFSQDNFNNGDKYIVILDLHDINGGEEFATVLLNSNKKDLIGKKVSDKVVDIKGNRFRKDFLDLIKEKGEGFTQYWYKKPSTNEPALKVSYVYLQKDWNWIILSGFYYEDLEEQISIMKKSILTHTNNTINKTLIWVSILCLIAIFTAIYLSFKIDNTIKEYTNKIIEHEDNKRKQQNLLIQQSKMAAMGEMLANIAHQWRQPLSAISTAATGVKLQKEINCLTDKDFDSALTSINSSAQYLSHTIDDFRNFFNPNNSKVQEFNITKTFNKILSILSAQFIAKKIEIIKNIENIKLSSIENELMQVLINILNNSRDVLEKIEDQKRLIFIDSYKNQKNLIIEIKDNAKGISEEIIDRIFEPYFTTKHKSQGTGIGLYMSKSIIEKHLNGTITVTNTTYTYENTKYKGAKFTIEIPIEKV</sequence>
<evidence type="ECO:0000256" key="3">
    <source>
        <dbReference type="ARBA" id="ARBA00012438"/>
    </source>
</evidence>
<dbReference type="InterPro" id="IPR033480">
    <property type="entry name" value="sCache_2"/>
</dbReference>
<dbReference type="EMBL" id="VANU01000001">
    <property type="protein sequence ID" value="TLP40727.1"/>
    <property type="molecule type" value="Genomic_DNA"/>
</dbReference>
<keyword evidence="12" id="KW-0902">Two-component regulatory system</keyword>
<evidence type="ECO:0000256" key="13">
    <source>
        <dbReference type="ARBA" id="ARBA00023136"/>
    </source>
</evidence>
<comment type="catalytic activity">
    <reaction evidence="1">
        <text>ATP + protein L-histidine = ADP + protein N-phospho-L-histidine.</text>
        <dbReference type="EC" id="2.7.13.3"/>
    </reaction>
</comment>
<comment type="caution">
    <text evidence="16">The sequence shown here is derived from an EMBL/GenBank/DDBJ whole genome shotgun (WGS) entry which is preliminary data.</text>
</comment>
<dbReference type="GO" id="GO:0005886">
    <property type="term" value="C:plasma membrane"/>
    <property type="evidence" value="ECO:0007669"/>
    <property type="project" value="UniProtKB-SubCell"/>
</dbReference>
<dbReference type="SMART" id="SM00388">
    <property type="entry name" value="HisKA"/>
    <property type="match status" value="1"/>
</dbReference>
<keyword evidence="7 14" id="KW-0812">Transmembrane</keyword>
<organism evidence="16 17">
    <name type="scientific">Arcobacter arenosus</name>
    <dbReference type="NCBI Taxonomy" id="2576037"/>
    <lineage>
        <taxon>Bacteria</taxon>
        <taxon>Pseudomonadati</taxon>
        <taxon>Campylobacterota</taxon>
        <taxon>Epsilonproteobacteria</taxon>
        <taxon>Campylobacterales</taxon>
        <taxon>Arcobacteraceae</taxon>
        <taxon>Arcobacter</taxon>
    </lineage>
</organism>
<keyword evidence="11 14" id="KW-1133">Transmembrane helix</keyword>
<dbReference type="AlphaFoldDB" id="A0A5R8Y3M2"/>
<evidence type="ECO:0000256" key="5">
    <source>
        <dbReference type="ARBA" id="ARBA00022553"/>
    </source>
</evidence>
<keyword evidence="10" id="KW-0067">ATP-binding</keyword>
<dbReference type="CDD" id="cd00082">
    <property type="entry name" value="HisKA"/>
    <property type="match status" value="1"/>
</dbReference>
<dbReference type="SUPFAM" id="SSF55874">
    <property type="entry name" value="ATPase domain of HSP90 chaperone/DNA topoisomerase II/histidine kinase"/>
    <property type="match status" value="1"/>
</dbReference>
<evidence type="ECO:0000256" key="12">
    <source>
        <dbReference type="ARBA" id="ARBA00023012"/>
    </source>
</evidence>
<dbReference type="Gene3D" id="3.30.565.10">
    <property type="entry name" value="Histidine kinase-like ATPase, C-terminal domain"/>
    <property type="match status" value="1"/>
</dbReference>
<dbReference type="RefSeq" id="WP_138151067.1">
    <property type="nucleotide sequence ID" value="NZ_VANU01000001.1"/>
</dbReference>
<dbReference type="PANTHER" id="PTHR43065">
    <property type="entry name" value="SENSOR HISTIDINE KINASE"/>
    <property type="match status" value="1"/>
</dbReference>